<name>A0A645HJG4_9ZZZZ</name>
<protein>
    <submittedName>
        <fullName evidence="1">Uncharacterized protein</fullName>
    </submittedName>
</protein>
<sequence>MPGREAGNGGVLHPKYAGRRYTLHIRPLCQADIIMIVVIMAGGDRIYLHRLNVIACFRVARIHENAGSIGARKQKAGVSKPFNIHI</sequence>
<evidence type="ECO:0000313" key="1">
    <source>
        <dbReference type="EMBL" id="MPN36274.1"/>
    </source>
</evidence>
<dbReference type="AlphaFoldDB" id="A0A645HJG4"/>
<reference evidence="1" key="1">
    <citation type="submission" date="2019-08" db="EMBL/GenBank/DDBJ databases">
        <authorList>
            <person name="Kucharzyk K."/>
            <person name="Murdoch R.W."/>
            <person name="Higgins S."/>
            <person name="Loffler F."/>
        </authorList>
    </citation>
    <scope>NUCLEOTIDE SEQUENCE</scope>
</reference>
<comment type="caution">
    <text evidence="1">The sequence shown here is derived from an EMBL/GenBank/DDBJ whole genome shotgun (WGS) entry which is preliminary data.</text>
</comment>
<gene>
    <name evidence="1" type="ORF">SDC9_183783</name>
</gene>
<dbReference type="EMBL" id="VSSQ01090310">
    <property type="protein sequence ID" value="MPN36274.1"/>
    <property type="molecule type" value="Genomic_DNA"/>
</dbReference>
<accession>A0A645HJG4</accession>
<organism evidence="1">
    <name type="scientific">bioreactor metagenome</name>
    <dbReference type="NCBI Taxonomy" id="1076179"/>
    <lineage>
        <taxon>unclassified sequences</taxon>
        <taxon>metagenomes</taxon>
        <taxon>ecological metagenomes</taxon>
    </lineage>
</organism>
<proteinExistence type="predicted"/>